<evidence type="ECO:0000313" key="2">
    <source>
        <dbReference type="Proteomes" id="UP000276133"/>
    </source>
</evidence>
<dbReference type="EMBL" id="REGN01006945">
    <property type="protein sequence ID" value="RNA07792.1"/>
    <property type="molecule type" value="Genomic_DNA"/>
</dbReference>
<name>A0A3M7Q9A2_BRAPC</name>
<protein>
    <submittedName>
        <fullName evidence="1">Uncharacterized protein</fullName>
    </submittedName>
</protein>
<gene>
    <name evidence="1" type="ORF">BpHYR1_034471</name>
</gene>
<evidence type="ECO:0000313" key="1">
    <source>
        <dbReference type="EMBL" id="RNA07792.1"/>
    </source>
</evidence>
<accession>A0A3M7Q9A2</accession>
<reference evidence="1 2" key="1">
    <citation type="journal article" date="2018" name="Sci. Rep.">
        <title>Genomic signatures of local adaptation to the degree of environmental predictability in rotifers.</title>
        <authorList>
            <person name="Franch-Gras L."/>
            <person name="Hahn C."/>
            <person name="Garcia-Roger E.M."/>
            <person name="Carmona M.J."/>
            <person name="Serra M."/>
            <person name="Gomez A."/>
        </authorList>
    </citation>
    <scope>NUCLEOTIDE SEQUENCE [LARGE SCALE GENOMIC DNA]</scope>
    <source>
        <strain evidence="1">HYR1</strain>
    </source>
</reference>
<organism evidence="1 2">
    <name type="scientific">Brachionus plicatilis</name>
    <name type="common">Marine rotifer</name>
    <name type="synonym">Brachionus muelleri</name>
    <dbReference type="NCBI Taxonomy" id="10195"/>
    <lineage>
        <taxon>Eukaryota</taxon>
        <taxon>Metazoa</taxon>
        <taxon>Spiralia</taxon>
        <taxon>Gnathifera</taxon>
        <taxon>Rotifera</taxon>
        <taxon>Eurotatoria</taxon>
        <taxon>Monogononta</taxon>
        <taxon>Pseudotrocha</taxon>
        <taxon>Ploima</taxon>
        <taxon>Brachionidae</taxon>
        <taxon>Brachionus</taxon>
    </lineage>
</organism>
<keyword evidence="2" id="KW-1185">Reference proteome</keyword>
<dbReference type="AlphaFoldDB" id="A0A3M7Q9A2"/>
<proteinExistence type="predicted"/>
<dbReference type="Proteomes" id="UP000276133">
    <property type="component" value="Unassembled WGS sequence"/>
</dbReference>
<comment type="caution">
    <text evidence="1">The sequence shown here is derived from an EMBL/GenBank/DDBJ whole genome shotgun (WGS) entry which is preliminary data.</text>
</comment>
<sequence>MSSGSGQTKLFNDRPRAFIKINNTKLSLIIDIGAPITRKLNLKKSLSLCFPNLFSERIGCIKDAEVKLDNDSNFKPDKQKLRPVVEHLQDAVKK</sequence>